<organism evidence="12 13">
    <name type="scientific">Chryseobacterium suipulveris</name>
    <dbReference type="NCBI Taxonomy" id="2929800"/>
    <lineage>
        <taxon>Bacteria</taxon>
        <taxon>Pseudomonadati</taxon>
        <taxon>Bacteroidota</taxon>
        <taxon>Flavobacteriia</taxon>
        <taxon>Flavobacteriales</taxon>
        <taxon>Weeksellaceae</taxon>
        <taxon>Chryseobacterium group</taxon>
        <taxon>Chryseobacterium</taxon>
    </lineage>
</organism>
<dbReference type="PANTHER" id="PTHR24421:SF10">
    <property type="entry name" value="NITRATE_NITRITE SENSOR PROTEIN NARQ"/>
    <property type="match status" value="1"/>
</dbReference>
<proteinExistence type="predicted"/>
<keyword evidence="10" id="KW-0472">Membrane</keyword>
<dbReference type="PANTHER" id="PTHR24421">
    <property type="entry name" value="NITRATE/NITRITE SENSOR PROTEIN NARX-RELATED"/>
    <property type="match status" value="1"/>
</dbReference>
<dbReference type="InterPro" id="IPR011712">
    <property type="entry name" value="Sig_transdc_His_kin_sub3_dim/P"/>
</dbReference>
<keyword evidence="10" id="KW-1133">Transmembrane helix</keyword>
<feature type="domain" description="Histidine kinase" evidence="11">
    <location>
        <begin position="456"/>
        <end position="645"/>
    </location>
</feature>
<protein>
    <recommendedName>
        <fullName evidence="2">histidine kinase</fullName>
        <ecNumber evidence="2">2.7.13.3</ecNumber>
    </recommendedName>
</protein>
<evidence type="ECO:0000256" key="5">
    <source>
        <dbReference type="ARBA" id="ARBA00022741"/>
    </source>
</evidence>
<dbReference type="Pfam" id="PF13424">
    <property type="entry name" value="TPR_12"/>
    <property type="match status" value="1"/>
</dbReference>
<keyword evidence="9" id="KW-0175">Coiled coil</keyword>
<keyword evidence="3" id="KW-0597">Phosphoprotein</keyword>
<dbReference type="GO" id="GO:0016301">
    <property type="term" value="F:kinase activity"/>
    <property type="evidence" value="ECO:0007669"/>
    <property type="project" value="UniProtKB-KW"/>
</dbReference>
<dbReference type="PROSITE" id="PS50109">
    <property type="entry name" value="HIS_KIN"/>
    <property type="match status" value="1"/>
</dbReference>
<evidence type="ECO:0000259" key="11">
    <source>
        <dbReference type="PROSITE" id="PS50109"/>
    </source>
</evidence>
<dbReference type="Gene3D" id="1.25.40.10">
    <property type="entry name" value="Tetratricopeptide repeat domain"/>
    <property type="match status" value="2"/>
</dbReference>
<dbReference type="CDD" id="cd16917">
    <property type="entry name" value="HATPase_UhpB-NarQ-NarX-like"/>
    <property type="match status" value="1"/>
</dbReference>
<dbReference type="SUPFAM" id="SSF81901">
    <property type="entry name" value="HCP-like"/>
    <property type="match status" value="1"/>
</dbReference>
<dbReference type="Pfam" id="PF07730">
    <property type="entry name" value="HisKA_3"/>
    <property type="match status" value="1"/>
</dbReference>
<dbReference type="Pfam" id="PF02518">
    <property type="entry name" value="HATPase_c"/>
    <property type="match status" value="1"/>
</dbReference>
<evidence type="ECO:0000256" key="4">
    <source>
        <dbReference type="ARBA" id="ARBA00022679"/>
    </source>
</evidence>
<evidence type="ECO:0000256" key="6">
    <source>
        <dbReference type="ARBA" id="ARBA00022777"/>
    </source>
</evidence>
<evidence type="ECO:0000256" key="10">
    <source>
        <dbReference type="SAM" id="Phobius"/>
    </source>
</evidence>
<accession>A0ABY4BNL7</accession>
<sequence length="645" mass="73832">MSIPYRYCFISLLFAVTFFNGQDLQKLIGQLKEELPKTADEQRKAVIYSDLAWYYSSVSIDSALAYGKKAEKKATELGDQNLLSQIFSDLGAVYFRQNDFKNSEKFYLKSYAIRKSLNNVAGIAKLNNNLASVYQSTFQYKKAMEMYLEALSYFEKTGDEKNVNIAKLNLGLLFVDLKNPDQAISYINESIGYFERQEKTVEVSNKLCENYLNLGKAYQLKKDYSSAENYYKKSESICGTVGNKQGIAFSKRNLANLGILRKKKADSADLIKIQESKKAREEFNSKVDKESNQLEIAQSYISLKKFSEAKKILLKILPVFEKEKSEENLMSAYKLLTTVYNELRISDSANAYFQQYINMNDKLVNTSVINQSTELEKKYQTLKKDKEILESKNKLLYRNIYILSLLGLLVLGIVYYRNYQNRQKIKLQKEILHQQDLATKAVMNAEDNERKRMAIHLHDGVGQMLSATNLNLQVLEEYHDDPEGFEMVINKTRNILTDAMTEVRTLSHQIMPNMLIKNSLSNALKELIDKSNSPKLHINLNIDGLQDNLNENVQIVMFRVIQECINNTIKHAFASEIFITVKQDPQGILATFRDNGKGFDIDSSQSKSHGIGLENIKSRIEFLKGTFMLESEKAKGTTVIVKIPL</sequence>
<dbReference type="InterPro" id="IPR005467">
    <property type="entry name" value="His_kinase_dom"/>
</dbReference>
<dbReference type="RefSeq" id="WP_243547696.1">
    <property type="nucleotide sequence ID" value="NZ_CP094532.1"/>
</dbReference>
<dbReference type="SUPFAM" id="SSF48452">
    <property type="entry name" value="TPR-like"/>
    <property type="match status" value="2"/>
</dbReference>
<dbReference type="SMART" id="SM00028">
    <property type="entry name" value="TPR"/>
    <property type="match status" value="4"/>
</dbReference>
<dbReference type="InterPro" id="IPR036890">
    <property type="entry name" value="HATPase_C_sf"/>
</dbReference>
<dbReference type="InterPro" id="IPR011990">
    <property type="entry name" value="TPR-like_helical_dom_sf"/>
</dbReference>
<gene>
    <name evidence="12" type="ORF">MTP09_07870</name>
</gene>
<dbReference type="SUPFAM" id="SSF55874">
    <property type="entry name" value="ATPase domain of HSP90 chaperone/DNA topoisomerase II/histidine kinase"/>
    <property type="match status" value="1"/>
</dbReference>
<dbReference type="Pfam" id="PF13181">
    <property type="entry name" value="TPR_8"/>
    <property type="match status" value="1"/>
</dbReference>
<dbReference type="EC" id="2.7.13.3" evidence="2"/>
<evidence type="ECO:0000256" key="8">
    <source>
        <dbReference type="ARBA" id="ARBA00023012"/>
    </source>
</evidence>
<keyword evidence="8" id="KW-0902">Two-component regulatory system</keyword>
<evidence type="ECO:0000313" key="13">
    <source>
        <dbReference type="Proteomes" id="UP000831460"/>
    </source>
</evidence>
<evidence type="ECO:0000313" key="12">
    <source>
        <dbReference type="EMBL" id="UOE39842.1"/>
    </source>
</evidence>
<keyword evidence="7" id="KW-0067">ATP-binding</keyword>
<evidence type="ECO:0000256" key="9">
    <source>
        <dbReference type="SAM" id="Coils"/>
    </source>
</evidence>
<evidence type="ECO:0000256" key="3">
    <source>
        <dbReference type="ARBA" id="ARBA00022553"/>
    </source>
</evidence>
<feature type="transmembrane region" description="Helical" evidence="10">
    <location>
        <begin position="395"/>
        <end position="416"/>
    </location>
</feature>
<evidence type="ECO:0000256" key="2">
    <source>
        <dbReference type="ARBA" id="ARBA00012438"/>
    </source>
</evidence>
<evidence type="ECO:0000256" key="1">
    <source>
        <dbReference type="ARBA" id="ARBA00000085"/>
    </source>
</evidence>
<dbReference type="Gene3D" id="1.20.5.1930">
    <property type="match status" value="1"/>
</dbReference>
<keyword evidence="13" id="KW-1185">Reference proteome</keyword>
<evidence type="ECO:0000256" key="7">
    <source>
        <dbReference type="ARBA" id="ARBA00022840"/>
    </source>
</evidence>
<dbReference type="InterPro" id="IPR003594">
    <property type="entry name" value="HATPase_dom"/>
</dbReference>
<dbReference type="EMBL" id="CP094532">
    <property type="protein sequence ID" value="UOE39842.1"/>
    <property type="molecule type" value="Genomic_DNA"/>
</dbReference>
<keyword evidence="6 12" id="KW-0418">Kinase</keyword>
<dbReference type="Proteomes" id="UP000831460">
    <property type="component" value="Chromosome"/>
</dbReference>
<name>A0ABY4BNL7_9FLAO</name>
<reference evidence="12 13" key="1">
    <citation type="submission" date="2022-03" db="EMBL/GenBank/DDBJ databases">
        <title>Chryseobacterium sp. isolated from particulate matters in swine house.</title>
        <authorList>
            <person name="Won M."/>
            <person name="Kim S.-J."/>
            <person name="Kwon S.-W."/>
        </authorList>
    </citation>
    <scope>NUCLEOTIDE SEQUENCE [LARGE SCALE GENOMIC DNA]</scope>
    <source>
        <strain evidence="12 13">SC2-2</strain>
    </source>
</reference>
<comment type="catalytic activity">
    <reaction evidence="1">
        <text>ATP + protein L-histidine = ADP + protein N-phospho-L-histidine.</text>
        <dbReference type="EC" id="2.7.13.3"/>
    </reaction>
</comment>
<keyword evidence="4" id="KW-0808">Transferase</keyword>
<dbReference type="InterPro" id="IPR050482">
    <property type="entry name" value="Sensor_HK_TwoCompSys"/>
</dbReference>
<feature type="coiled-coil region" evidence="9">
    <location>
        <begin position="372"/>
        <end position="399"/>
    </location>
</feature>
<keyword evidence="10" id="KW-0812">Transmembrane</keyword>
<dbReference type="Gene3D" id="3.30.565.10">
    <property type="entry name" value="Histidine kinase-like ATPase, C-terminal domain"/>
    <property type="match status" value="1"/>
</dbReference>
<keyword evidence="5" id="KW-0547">Nucleotide-binding</keyword>
<dbReference type="SMART" id="SM00387">
    <property type="entry name" value="HATPase_c"/>
    <property type="match status" value="1"/>
</dbReference>
<dbReference type="InterPro" id="IPR019734">
    <property type="entry name" value="TPR_rpt"/>
</dbReference>